<dbReference type="PRINTS" id="PR02047">
    <property type="entry name" value="BREFELDNASP4"/>
</dbReference>
<feature type="transmembrane region" description="Helical" evidence="6">
    <location>
        <begin position="347"/>
        <end position="365"/>
    </location>
</feature>
<proteinExistence type="predicted"/>
<evidence type="ECO:0000256" key="2">
    <source>
        <dbReference type="ARBA" id="ARBA00022692"/>
    </source>
</evidence>
<feature type="transmembrane region" description="Helical" evidence="6">
    <location>
        <begin position="251"/>
        <end position="277"/>
    </location>
</feature>
<feature type="compositionally biased region" description="Polar residues" evidence="5">
    <location>
        <begin position="551"/>
        <end position="561"/>
    </location>
</feature>
<dbReference type="PANTHER" id="PTHR47804:SF1">
    <property type="entry name" value="DUF2421 DOMAIN-CONTAINING PROTEIN"/>
    <property type="match status" value="1"/>
</dbReference>
<evidence type="ECO:0000256" key="6">
    <source>
        <dbReference type="SAM" id="Phobius"/>
    </source>
</evidence>
<feature type="transmembrane region" description="Helical" evidence="6">
    <location>
        <begin position="310"/>
        <end position="327"/>
    </location>
</feature>
<evidence type="ECO:0000256" key="1">
    <source>
        <dbReference type="ARBA" id="ARBA00004141"/>
    </source>
</evidence>
<keyword evidence="2 6" id="KW-0812">Transmembrane</keyword>
<dbReference type="GO" id="GO:0016020">
    <property type="term" value="C:membrane"/>
    <property type="evidence" value="ECO:0007669"/>
    <property type="project" value="UniProtKB-SubCell"/>
</dbReference>
<name>A0A4V1C5S5_PYROR</name>
<evidence type="ECO:0000256" key="4">
    <source>
        <dbReference type="ARBA" id="ARBA00023136"/>
    </source>
</evidence>
<keyword evidence="3 6" id="KW-1133">Transmembrane helix</keyword>
<dbReference type="InterPro" id="IPR049453">
    <property type="entry name" value="Memb_transporter_dom"/>
</dbReference>
<dbReference type="PANTHER" id="PTHR47804">
    <property type="entry name" value="60S RIBOSOMAL PROTEIN L19"/>
    <property type="match status" value="1"/>
</dbReference>
<feature type="region of interest" description="Disordered" evidence="5">
    <location>
        <begin position="1142"/>
        <end position="1163"/>
    </location>
</feature>
<protein>
    <recommendedName>
        <fullName evidence="7">Integral membrane bound transporter domain-containing protein</fullName>
    </recommendedName>
</protein>
<feature type="domain" description="Integral membrane bound transporter" evidence="7">
    <location>
        <begin position="812"/>
        <end position="947"/>
    </location>
</feature>
<dbReference type="InterPro" id="IPR052430">
    <property type="entry name" value="IVT-Associated"/>
</dbReference>
<feature type="region of interest" description="Disordered" evidence="5">
    <location>
        <begin position="529"/>
        <end position="561"/>
    </location>
</feature>
<feature type="transmembrane region" description="Helical" evidence="6">
    <location>
        <begin position="843"/>
        <end position="859"/>
    </location>
</feature>
<dbReference type="EMBL" id="CP034205">
    <property type="protein sequence ID" value="QBZ57405.1"/>
    <property type="molecule type" value="Genomic_DNA"/>
</dbReference>
<sequence>MAFQLTVGTSAKGPLLLPMTGPLISTHGPAHSGFPWNKRECMAWMTAPRSPPNSPRLPLSKFGTLHSNTSCDLKLGGYCTPADELRLVMNPKPSSSNSSGQWPPIRPSRRSKLRNGTFVIPTTGERSRRQFTLRHAPTGLENANNNNDLSRNDDDDESSSGMFSRKTLAKPFRYATHGLLEACLNLYKFLGTPKGRGVLKCTLAYVLASLMTFIEPASDFLGKRDGKHVVATITVYFHPARSAGSMIEATLIAIVAVAYAAVVSLSSMATSVFVGSVLDKPTLAHILVLVFFVAGGFGFIGWVKQRMNNPLVNVGGTLASLAIISVVTRENATFASVWDNTKMVQVFKMLVIGITITASVNLLLWRTFARDTLRKAMGTSSTSLGEMLSYVTHSFLSGKEEELLSEQFSSSVSVYHTSYTTMTNVLREAKYEHYFLGHERVYSLDKAVYKSIETLAQSIGGLKSAANTQFALLRESAATAVDPDGQRTGDVSPTSIGPPTLFSPSLLSRSFSSSLKSGLGRHPALSAIDEATDEGSSQEGSPRPFVRRSNSESNATQTTQPAVFRTSSDIFSLFIELLGPSMKSLAFTLSEILREPAFGAAPHYVVNLNDNFRPSLMDALGLYNEARGKALNELYKNIELGRPNYSDDLKADFEEVAAACGHFSFSLQTFGEEMSKYLDVLDDLKHAAEDGKAGRSWEWLRFWRKNRAHSLFNTATTLPYEHRDQDQESLVRPIRRSQLPKGIPSTMTSHRDTYSWQLAGDEANKHVSRFAQGLLRWARRWARDDFRFGLKVGIGAMLWAMLAFIPSTRPTYSHWRGEWGLLSFMVVCSMTVGASNTTGISRFIGTVFGTALFLVNWTVSDGNPVVLAILGGFVAFYNFVVIVARGNAPLGRTALLAYNVTALYAYSISQRVDDDDDDEGGMNPYIGEIALHRSLAVTAGIIYGLFVCRVVWPISARKKFKEGLSVLYLQMGLIWKRGPLAILLRSDCTRSYLKSGEQVALQRYASRLETLRRAAASEFELRGPFPFDTVGRILAATNRILDAFYAMSLVTQRRGHLSDGERELLLFTAKERAVLCDRICHVFQVLASSIMLEYPMTESIPSVTHTRDRLLGKIFWFRKEHAAAGAALAAVEGSIIADEATSAMGMGSSRPPPPPAPRRRSSEASVVDKLGDWARIGAVTVEERDYALLYAYALVTGQVAEELKMVEKEIENLYGVFPDDVNLLE</sequence>
<dbReference type="Pfam" id="PF13515">
    <property type="entry name" value="FUSC_2"/>
    <property type="match status" value="1"/>
</dbReference>
<keyword evidence="4 6" id="KW-0472">Membrane</keyword>
<organism evidence="8 9">
    <name type="scientific">Pyricularia oryzae</name>
    <name type="common">Rice blast fungus</name>
    <name type="synonym">Magnaporthe oryzae</name>
    <dbReference type="NCBI Taxonomy" id="318829"/>
    <lineage>
        <taxon>Eukaryota</taxon>
        <taxon>Fungi</taxon>
        <taxon>Dikarya</taxon>
        <taxon>Ascomycota</taxon>
        <taxon>Pezizomycotina</taxon>
        <taxon>Sordariomycetes</taxon>
        <taxon>Sordariomycetidae</taxon>
        <taxon>Magnaporthales</taxon>
        <taxon>Pyriculariaceae</taxon>
        <taxon>Pyricularia</taxon>
    </lineage>
</organism>
<feature type="region of interest" description="Disordered" evidence="5">
    <location>
        <begin position="89"/>
        <end position="162"/>
    </location>
</feature>
<feature type="transmembrane region" description="Helical" evidence="6">
    <location>
        <begin position="865"/>
        <end position="883"/>
    </location>
</feature>
<evidence type="ECO:0000313" key="8">
    <source>
        <dbReference type="EMBL" id="QBZ57405.1"/>
    </source>
</evidence>
<feature type="transmembrane region" description="Helical" evidence="6">
    <location>
        <begin position="929"/>
        <end position="952"/>
    </location>
</feature>
<feature type="transmembrane region" description="Helical" evidence="6">
    <location>
        <begin position="819"/>
        <end position="836"/>
    </location>
</feature>
<feature type="transmembrane region" description="Helical" evidence="6">
    <location>
        <begin position="283"/>
        <end position="303"/>
    </location>
</feature>
<reference evidence="8 9" key="1">
    <citation type="journal article" date="2019" name="Mol. Biol. Evol.">
        <title>Blast fungal genomes show frequent chromosomal changes, gene gains and losses, and effector gene turnover.</title>
        <authorList>
            <person name="Gomez Luciano L.B."/>
            <person name="Jason Tsai I."/>
            <person name="Chuma I."/>
            <person name="Tosa Y."/>
            <person name="Chen Y.H."/>
            <person name="Li J.Y."/>
            <person name="Li M.Y."/>
            <person name="Jade Lu M.Y."/>
            <person name="Nakayashiki H."/>
            <person name="Li W.H."/>
        </authorList>
    </citation>
    <scope>NUCLEOTIDE SEQUENCE [LARGE SCALE GENOMIC DNA]</scope>
    <source>
        <strain evidence="8">MZ5-1-6</strain>
    </source>
</reference>
<feature type="compositionally biased region" description="Polar residues" evidence="5">
    <location>
        <begin position="92"/>
        <end position="101"/>
    </location>
</feature>
<accession>A0A4V1C5S5</accession>
<dbReference type="InterPro" id="IPR023244">
    <property type="entry name" value="Brefeldin_A-sensitivity_4"/>
</dbReference>
<dbReference type="Proteomes" id="UP000294847">
    <property type="component" value="Chromosome 2"/>
</dbReference>
<gene>
    <name evidence="8" type="ORF">PoMZ_02329</name>
</gene>
<feature type="transmembrane region" description="Helical" evidence="6">
    <location>
        <begin position="788"/>
        <end position="807"/>
    </location>
</feature>
<evidence type="ECO:0000256" key="3">
    <source>
        <dbReference type="ARBA" id="ARBA00022989"/>
    </source>
</evidence>
<evidence type="ECO:0000256" key="5">
    <source>
        <dbReference type="SAM" id="MobiDB-lite"/>
    </source>
</evidence>
<evidence type="ECO:0000313" key="9">
    <source>
        <dbReference type="Proteomes" id="UP000294847"/>
    </source>
</evidence>
<evidence type="ECO:0000259" key="7">
    <source>
        <dbReference type="Pfam" id="PF13515"/>
    </source>
</evidence>
<feature type="transmembrane region" description="Helical" evidence="6">
    <location>
        <begin position="890"/>
        <end position="909"/>
    </location>
</feature>
<comment type="subcellular location">
    <subcellularLocation>
        <location evidence="1">Membrane</location>
        <topology evidence="1">Multi-pass membrane protein</topology>
    </subcellularLocation>
</comment>
<dbReference type="AlphaFoldDB" id="A0A4V1C5S5"/>